<feature type="compositionally biased region" description="Polar residues" evidence="1">
    <location>
        <begin position="381"/>
        <end position="390"/>
    </location>
</feature>
<protein>
    <submittedName>
        <fullName evidence="4">Myb-like dna-binding domain containing protein</fullName>
    </submittedName>
</protein>
<dbReference type="SMART" id="SM00717">
    <property type="entry name" value="SANT"/>
    <property type="match status" value="3"/>
</dbReference>
<dbReference type="InterPro" id="IPR001005">
    <property type="entry name" value="SANT/Myb"/>
</dbReference>
<dbReference type="GO" id="GO:0000981">
    <property type="term" value="F:DNA-binding transcription factor activity, RNA polymerase II-specific"/>
    <property type="evidence" value="ECO:0007669"/>
    <property type="project" value="TreeGrafter"/>
</dbReference>
<dbReference type="InterPro" id="IPR009057">
    <property type="entry name" value="Homeodomain-like_sf"/>
</dbReference>
<dbReference type="SUPFAM" id="SSF46689">
    <property type="entry name" value="Homeodomain-like"/>
    <property type="match status" value="2"/>
</dbReference>
<dbReference type="PROSITE" id="PS51294">
    <property type="entry name" value="HTH_MYB"/>
    <property type="match status" value="1"/>
</dbReference>
<dbReference type="Gene3D" id="1.10.10.60">
    <property type="entry name" value="Homeodomain-like"/>
    <property type="match status" value="3"/>
</dbReference>
<dbReference type="GO" id="GO:0005634">
    <property type="term" value="C:nucleus"/>
    <property type="evidence" value="ECO:0007669"/>
    <property type="project" value="TreeGrafter"/>
</dbReference>
<evidence type="ECO:0000259" key="3">
    <source>
        <dbReference type="PROSITE" id="PS51294"/>
    </source>
</evidence>
<dbReference type="InterPro" id="IPR017930">
    <property type="entry name" value="Myb_dom"/>
</dbReference>
<dbReference type="EMBL" id="CCKQ01009366">
    <property type="protein sequence ID" value="CDW80848.1"/>
    <property type="molecule type" value="Genomic_DNA"/>
</dbReference>
<gene>
    <name evidence="4" type="primary">Contig3611.g3852</name>
    <name evidence="4" type="ORF">STYLEM_9852</name>
</gene>
<proteinExistence type="predicted"/>
<name>A0A078AJ69_STYLE</name>
<evidence type="ECO:0000256" key="1">
    <source>
        <dbReference type="SAM" id="MobiDB-lite"/>
    </source>
</evidence>
<sequence length="625" mass="71314">MTSKRFPKNSDDQASYQTTQADAYDLEGKHITFDSSGSNSLNTMPNHQFENNPYNNNNRNIKTHIQQQPSNGFVSGILNIFCGCCNQSSVQITPETIGFQNSGLILKKNRDRGSNKKIGKNTFRLDPSFDTYDDDSDINKQVSNSSKINFEEDSTDILQKVIEGLDEIGQSFLNNQLSLFNYHSMIEWQSRILSDLSSLKQQKQKSQQQTKRKRDPKSWSILEDEFIEKAYKQYGSNWAKISCELDSGKDAQACRKRISYLECIGGSKLCHKGATEFETNQKILDLVKVHGKYWKIIQKQIPNLTTKQIRDRYNNIKNTIKQVQKFTNADDKKLIERHELYSKRKDINVWKEIAKGFNGKNAAALKERYFELQGQTSFNTKETSDISSIPKSIDGRLSTTKQNPSQSIQLDQDPDQSKDSKQQVIIHSNTDCFKTFPANGYQGQFKFIQVPQLKSPQNIQMRLKLTPADNFNYDTNLNNSCIQSQEDYQYENEYQANRKKYPAVSLGSDQYRNFGHAGNVSDQYMKQTSIYGSSSGSHSFVKNINDKDSVFRRGSLFSQGPISKQSRFSEHSIMNRQGSNSIYGGSMVRGMTVLPEEDVQSISTHLSRMSLAQKSNVTMENEADI</sequence>
<feature type="domain" description="Myb-like" evidence="2">
    <location>
        <begin position="211"/>
        <end position="257"/>
    </location>
</feature>
<feature type="region of interest" description="Disordered" evidence="1">
    <location>
        <begin position="381"/>
        <end position="422"/>
    </location>
</feature>
<dbReference type="OrthoDB" id="2143914at2759"/>
<evidence type="ECO:0000313" key="4">
    <source>
        <dbReference type="EMBL" id="CDW80848.1"/>
    </source>
</evidence>
<reference evidence="4 5" key="1">
    <citation type="submission" date="2014-06" db="EMBL/GenBank/DDBJ databases">
        <authorList>
            <person name="Swart Estienne"/>
        </authorList>
    </citation>
    <scope>NUCLEOTIDE SEQUENCE [LARGE SCALE GENOMIC DNA]</scope>
    <source>
        <strain evidence="4 5">130c</strain>
    </source>
</reference>
<evidence type="ECO:0000259" key="2">
    <source>
        <dbReference type="PROSITE" id="PS50090"/>
    </source>
</evidence>
<keyword evidence="4" id="KW-0238">DNA-binding</keyword>
<dbReference type="Proteomes" id="UP000039865">
    <property type="component" value="Unassembled WGS sequence"/>
</dbReference>
<organism evidence="4 5">
    <name type="scientific">Stylonychia lemnae</name>
    <name type="common">Ciliate</name>
    <dbReference type="NCBI Taxonomy" id="5949"/>
    <lineage>
        <taxon>Eukaryota</taxon>
        <taxon>Sar</taxon>
        <taxon>Alveolata</taxon>
        <taxon>Ciliophora</taxon>
        <taxon>Intramacronucleata</taxon>
        <taxon>Spirotrichea</taxon>
        <taxon>Stichotrichia</taxon>
        <taxon>Sporadotrichida</taxon>
        <taxon>Oxytrichidae</taxon>
        <taxon>Stylonychinae</taxon>
        <taxon>Stylonychia</taxon>
    </lineage>
</organism>
<dbReference type="InParanoid" id="A0A078AJ69"/>
<keyword evidence="5" id="KW-1185">Reference proteome</keyword>
<dbReference type="PANTHER" id="PTHR45614">
    <property type="entry name" value="MYB PROTEIN-RELATED"/>
    <property type="match status" value="1"/>
</dbReference>
<feature type="domain" description="HTH myb-type" evidence="3">
    <location>
        <begin position="281"/>
        <end position="321"/>
    </location>
</feature>
<dbReference type="InterPro" id="IPR050560">
    <property type="entry name" value="MYB_TF"/>
</dbReference>
<dbReference type="CDD" id="cd00167">
    <property type="entry name" value="SANT"/>
    <property type="match status" value="3"/>
</dbReference>
<feature type="compositionally biased region" description="Polar residues" evidence="1">
    <location>
        <begin position="397"/>
        <end position="410"/>
    </location>
</feature>
<dbReference type="GO" id="GO:0000978">
    <property type="term" value="F:RNA polymerase II cis-regulatory region sequence-specific DNA binding"/>
    <property type="evidence" value="ECO:0007669"/>
    <property type="project" value="TreeGrafter"/>
</dbReference>
<evidence type="ECO:0000313" key="5">
    <source>
        <dbReference type="Proteomes" id="UP000039865"/>
    </source>
</evidence>
<accession>A0A078AJ69</accession>
<dbReference type="AlphaFoldDB" id="A0A078AJ69"/>
<dbReference type="Pfam" id="PF00249">
    <property type="entry name" value="Myb_DNA-binding"/>
    <property type="match status" value="2"/>
</dbReference>
<dbReference type="PROSITE" id="PS50090">
    <property type="entry name" value="MYB_LIKE"/>
    <property type="match status" value="1"/>
</dbReference>